<evidence type="ECO:0000256" key="1">
    <source>
        <dbReference type="SAM" id="MobiDB-lite"/>
    </source>
</evidence>
<name>A0A517NIT6_9BACT</name>
<evidence type="ECO:0000313" key="2">
    <source>
        <dbReference type="EMBL" id="QDT07042.1"/>
    </source>
</evidence>
<dbReference type="KEGG" id="rlc:K227x_54670"/>
<organism evidence="2 3">
    <name type="scientific">Rubripirellula lacrimiformis</name>
    <dbReference type="NCBI Taxonomy" id="1930273"/>
    <lineage>
        <taxon>Bacteria</taxon>
        <taxon>Pseudomonadati</taxon>
        <taxon>Planctomycetota</taxon>
        <taxon>Planctomycetia</taxon>
        <taxon>Pirellulales</taxon>
        <taxon>Pirellulaceae</taxon>
        <taxon>Rubripirellula</taxon>
    </lineage>
</organism>
<feature type="region of interest" description="Disordered" evidence="1">
    <location>
        <begin position="1"/>
        <end position="28"/>
    </location>
</feature>
<dbReference type="Proteomes" id="UP000318538">
    <property type="component" value="Chromosome"/>
</dbReference>
<reference evidence="2 3" key="1">
    <citation type="submission" date="2019-02" db="EMBL/GenBank/DDBJ databases">
        <title>Deep-cultivation of Planctomycetes and their phenomic and genomic characterization uncovers novel biology.</title>
        <authorList>
            <person name="Wiegand S."/>
            <person name="Jogler M."/>
            <person name="Boedeker C."/>
            <person name="Pinto D."/>
            <person name="Vollmers J."/>
            <person name="Rivas-Marin E."/>
            <person name="Kohn T."/>
            <person name="Peeters S.H."/>
            <person name="Heuer A."/>
            <person name="Rast P."/>
            <person name="Oberbeckmann S."/>
            <person name="Bunk B."/>
            <person name="Jeske O."/>
            <person name="Meyerdierks A."/>
            <person name="Storesund J.E."/>
            <person name="Kallscheuer N."/>
            <person name="Luecker S."/>
            <person name="Lage O.M."/>
            <person name="Pohl T."/>
            <person name="Merkel B.J."/>
            <person name="Hornburger P."/>
            <person name="Mueller R.-W."/>
            <person name="Bruemmer F."/>
            <person name="Labrenz M."/>
            <person name="Spormann A.M."/>
            <person name="Op den Camp H."/>
            <person name="Overmann J."/>
            <person name="Amann R."/>
            <person name="Jetten M.S.M."/>
            <person name="Mascher T."/>
            <person name="Medema M.H."/>
            <person name="Devos D.P."/>
            <person name="Kaster A.-K."/>
            <person name="Ovreas L."/>
            <person name="Rohde M."/>
            <person name="Galperin M.Y."/>
            <person name="Jogler C."/>
        </authorList>
    </citation>
    <scope>NUCLEOTIDE SEQUENCE [LARGE SCALE GENOMIC DNA]</scope>
    <source>
        <strain evidence="2 3">K22_7</strain>
    </source>
</reference>
<dbReference type="EMBL" id="CP036525">
    <property type="protein sequence ID" value="QDT07042.1"/>
    <property type="molecule type" value="Genomic_DNA"/>
</dbReference>
<evidence type="ECO:0000313" key="3">
    <source>
        <dbReference type="Proteomes" id="UP000318538"/>
    </source>
</evidence>
<accession>A0A517NIT6</accession>
<gene>
    <name evidence="2" type="ORF">K227x_54670</name>
</gene>
<dbReference type="AlphaFoldDB" id="A0A517NIT6"/>
<protein>
    <submittedName>
        <fullName evidence="2">Uncharacterized protein</fullName>
    </submittedName>
</protein>
<proteinExistence type="predicted"/>
<sequence length="90" mass="9685">MAGIDALPRSIASKTPVSSRTLHRSPGLASERHLRCGVFSRQYLNSHDPSPAVDIGSHFLSLAKLNPHVHVGSLANTRVSSCFGIRPKNT</sequence>
<keyword evidence="3" id="KW-1185">Reference proteome</keyword>